<dbReference type="EMBL" id="PKPP01007041">
    <property type="protein sequence ID" value="PWA54531.1"/>
    <property type="molecule type" value="Genomic_DNA"/>
</dbReference>
<protein>
    <submittedName>
        <fullName evidence="2">Nucleic acid-binding, OB-fold protein</fullName>
    </submittedName>
</protein>
<feature type="compositionally biased region" description="Basic and acidic residues" evidence="1">
    <location>
        <begin position="290"/>
        <end position="323"/>
    </location>
</feature>
<dbReference type="InterPro" id="IPR012340">
    <property type="entry name" value="NA-bd_OB-fold"/>
</dbReference>
<dbReference type="PANTHER" id="PTHR47165">
    <property type="entry name" value="OS03G0429900 PROTEIN"/>
    <property type="match status" value="1"/>
</dbReference>
<dbReference type="AlphaFoldDB" id="A0A2U1LZV9"/>
<evidence type="ECO:0000313" key="2">
    <source>
        <dbReference type="EMBL" id="PWA54531.1"/>
    </source>
</evidence>
<dbReference type="Gene3D" id="2.40.50.140">
    <property type="entry name" value="Nucleic acid-binding proteins"/>
    <property type="match status" value="1"/>
</dbReference>
<proteinExistence type="predicted"/>
<feature type="region of interest" description="Disordered" evidence="1">
    <location>
        <begin position="279"/>
        <end position="333"/>
    </location>
</feature>
<name>A0A2U1LZV9_ARTAN</name>
<reference evidence="2 3" key="1">
    <citation type="journal article" date="2018" name="Mol. Plant">
        <title>The genome of Artemisia annua provides insight into the evolution of Asteraceae family and artemisinin biosynthesis.</title>
        <authorList>
            <person name="Shen Q."/>
            <person name="Zhang L."/>
            <person name="Liao Z."/>
            <person name="Wang S."/>
            <person name="Yan T."/>
            <person name="Shi P."/>
            <person name="Liu M."/>
            <person name="Fu X."/>
            <person name="Pan Q."/>
            <person name="Wang Y."/>
            <person name="Lv Z."/>
            <person name="Lu X."/>
            <person name="Zhang F."/>
            <person name="Jiang W."/>
            <person name="Ma Y."/>
            <person name="Chen M."/>
            <person name="Hao X."/>
            <person name="Li L."/>
            <person name="Tang Y."/>
            <person name="Lv G."/>
            <person name="Zhou Y."/>
            <person name="Sun X."/>
            <person name="Brodelius P.E."/>
            <person name="Rose J.K.C."/>
            <person name="Tang K."/>
        </authorList>
    </citation>
    <scope>NUCLEOTIDE SEQUENCE [LARGE SCALE GENOMIC DNA]</scope>
    <source>
        <strain evidence="3">cv. Huhao1</strain>
        <tissue evidence="2">Leaf</tissue>
    </source>
</reference>
<evidence type="ECO:0000313" key="3">
    <source>
        <dbReference type="Proteomes" id="UP000245207"/>
    </source>
</evidence>
<organism evidence="2 3">
    <name type="scientific">Artemisia annua</name>
    <name type="common">Sweet wormwood</name>
    <dbReference type="NCBI Taxonomy" id="35608"/>
    <lineage>
        <taxon>Eukaryota</taxon>
        <taxon>Viridiplantae</taxon>
        <taxon>Streptophyta</taxon>
        <taxon>Embryophyta</taxon>
        <taxon>Tracheophyta</taxon>
        <taxon>Spermatophyta</taxon>
        <taxon>Magnoliopsida</taxon>
        <taxon>eudicotyledons</taxon>
        <taxon>Gunneridae</taxon>
        <taxon>Pentapetalae</taxon>
        <taxon>asterids</taxon>
        <taxon>campanulids</taxon>
        <taxon>Asterales</taxon>
        <taxon>Asteraceae</taxon>
        <taxon>Asteroideae</taxon>
        <taxon>Anthemideae</taxon>
        <taxon>Artemisiinae</taxon>
        <taxon>Artemisia</taxon>
    </lineage>
</organism>
<dbReference type="PANTHER" id="PTHR47165:SF4">
    <property type="entry name" value="OS03G0429900 PROTEIN"/>
    <property type="match status" value="1"/>
</dbReference>
<keyword evidence="3" id="KW-1185">Reference proteome</keyword>
<accession>A0A2U1LZV9</accession>
<dbReference type="Proteomes" id="UP000245207">
    <property type="component" value="Unassembled WGS sequence"/>
</dbReference>
<gene>
    <name evidence="2" type="ORF">CTI12_AA378610</name>
</gene>
<comment type="caution">
    <text evidence="2">The sequence shown here is derived from an EMBL/GenBank/DDBJ whole genome shotgun (WGS) entry which is preliminary data.</text>
</comment>
<dbReference type="SUPFAM" id="SSF50249">
    <property type="entry name" value="Nucleic acid-binding proteins"/>
    <property type="match status" value="1"/>
</dbReference>
<sequence length="333" mass="37456">MFFLITHSDKPQVGNALFGTKIYINSDLPEFNAFKERYKNKDGYDESSCKIGHYSPEKTVVTTESFFERSCKKTVGAIRDSDAETTLVVFAEIHKIHKEHGWHYLACRRCNVALKEQAAKPNARSSAYKCDAHGVQDPVPKFKVIVRVIDGTGFTSLVLFDKMVHNLVDVGCAEILNKPSDLDMDGFPKQLNRMLGKKMLFKFLFSEYNINRNSHVYQVKATSADPDIIAFFKKGFLSEEDGDDVVTPQSVASSFKPKLRYADIVPFDVDEADVVVGANQESGHTSGNGGEKRSYVDLDKSEYEHDDNDNVKKPMLAEKDKGKKPLFADLDKE</sequence>
<dbReference type="OrthoDB" id="1103146at2759"/>
<evidence type="ECO:0000256" key="1">
    <source>
        <dbReference type="SAM" id="MobiDB-lite"/>
    </source>
</evidence>